<evidence type="ECO:0000256" key="1">
    <source>
        <dbReference type="SAM" id="Phobius"/>
    </source>
</evidence>
<dbReference type="SUPFAM" id="SSF48452">
    <property type="entry name" value="TPR-like"/>
    <property type="match status" value="1"/>
</dbReference>
<protein>
    <submittedName>
        <fullName evidence="2">Uncharacterized protein</fullName>
    </submittedName>
</protein>
<comment type="caution">
    <text evidence="2">The sequence shown here is derived from an EMBL/GenBank/DDBJ whole genome shotgun (WGS) entry which is preliminary data.</text>
</comment>
<reference evidence="2 3" key="1">
    <citation type="submission" date="2017-11" db="EMBL/GenBank/DDBJ databases">
        <title>Evolution of Phototrophy in the Chloroflexi Phylum Driven by Horizontal Gene Transfer.</title>
        <authorList>
            <person name="Ward L.M."/>
            <person name="Hemp J."/>
            <person name="Shih P.M."/>
            <person name="Mcglynn S.E."/>
            <person name="Fischer W."/>
        </authorList>
    </citation>
    <scope>NUCLEOTIDE SEQUENCE [LARGE SCALE GENOMIC DNA]</scope>
    <source>
        <strain evidence="2">JP3_7</strain>
    </source>
</reference>
<dbReference type="Proteomes" id="UP000230790">
    <property type="component" value="Unassembled WGS sequence"/>
</dbReference>
<keyword evidence="1" id="KW-0472">Membrane</keyword>
<dbReference type="Gene3D" id="1.25.40.10">
    <property type="entry name" value="Tetratricopeptide repeat domain"/>
    <property type="match status" value="2"/>
</dbReference>
<proteinExistence type="predicted"/>
<evidence type="ECO:0000313" key="2">
    <source>
        <dbReference type="EMBL" id="PJF47191.1"/>
    </source>
</evidence>
<dbReference type="InterPro" id="IPR019734">
    <property type="entry name" value="TPR_rpt"/>
</dbReference>
<keyword evidence="1" id="KW-0812">Transmembrane</keyword>
<evidence type="ECO:0000313" key="3">
    <source>
        <dbReference type="Proteomes" id="UP000230790"/>
    </source>
</evidence>
<dbReference type="EMBL" id="PGTN01000062">
    <property type="protein sequence ID" value="PJF47191.1"/>
    <property type="molecule type" value="Genomic_DNA"/>
</dbReference>
<feature type="transmembrane region" description="Helical" evidence="1">
    <location>
        <begin position="124"/>
        <end position="141"/>
    </location>
</feature>
<dbReference type="AlphaFoldDB" id="A0A2M8QBL5"/>
<organism evidence="2 3">
    <name type="scientific">Candidatus Thermofonsia Clade 3 bacterium</name>
    <dbReference type="NCBI Taxonomy" id="2364212"/>
    <lineage>
        <taxon>Bacteria</taxon>
        <taxon>Bacillati</taxon>
        <taxon>Chloroflexota</taxon>
        <taxon>Candidatus Thermofontia</taxon>
        <taxon>Candidatus Thermofonsia Clade 3</taxon>
    </lineage>
</organism>
<dbReference type="InterPro" id="IPR011990">
    <property type="entry name" value="TPR-like_helical_dom_sf"/>
</dbReference>
<dbReference type="Pfam" id="PF13181">
    <property type="entry name" value="TPR_8"/>
    <property type="match status" value="1"/>
</dbReference>
<dbReference type="SMART" id="SM00028">
    <property type="entry name" value="TPR"/>
    <property type="match status" value="3"/>
</dbReference>
<accession>A0A2M8QBL5</accession>
<keyword evidence="1" id="KW-1133">Transmembrane helix</keyword>
<sequence length="313" mass="33738">MSKLQQEVGILNQGDVLRAWIAESEKALVAIAPENVRALLTHVARAHRLLDELRASGADMRAEEARLQSVEERLIKQAKPIVAAAGGERAFVALRRAIAPDLQAPWWALEEVVAAHRRRRLKQFAAGLAIIAAIGVVGFLLRDVLFPPNPVGDALFAAQAALVEGDVARAFQAIERGLEAAPSNPTLLVWKGALLERQNDPANAAAFESARAILGERDFLIERAQVYLMLGEHDQVIADMTRLIAAEPDAAEAYLTRATAYETVNQLGRAMQDLEAAAEIAQRTGNDTLFATARVRLGVLMQSAGAIAPTATP</sequence>
<name>A0A2M8QBL5_9CHLR</name>
<gene>
    <name evidence="2" type="ORF">CUN48_09885</name>
</gene>